<dbReference type="PANTHER" id="PTHR10775:SF186">
    <property type="entry name" value="TRANSPOSASE-ASSOCIATED DOMAIN-CONTAINING PROTEIN-RELATED"/>
    <property type="match status" value="1"/>
</dbReference>
<evidence type="ECO:0000313" key="1">
    <source>
        <dbReference type="EMBL" id="KAA0042907.1"/>
    </source>
</evidence>
<dbReference type="Pfam" id="PF02992">
    <property type="entry name" value="Transposase_21"/>
    <property type="match status" value="2"/>
</dbReference>
<dbReference type="Proteomes" id="UP000321947">
    <property type="component" value="Unassembled WGS sequence"/>
</dbReference>
<dbReference type="InterPro" id="IPR004242">
    <property type="entry name" value="Transposase_21"/>
</dbReference>
<dbReference type="EMBL" id="SSTD01013924">
    <property type="protein sequence ID" value="TYK05309.1"/>
    <property type="molecule type" value="Genomic_DNA"/>
</dbReference>
<reference evidence="3 4" key="1">
    <citation type="submission" date="2019-08" db="EMBL/GenBank/DDBJ databases">
        <title>Draft genome sequences of two oriental melons (Cucumis melo L. var makuwa).</title>
        <authorList>
            <person name="Kwon S.-Y."/>
        </authorList>
    </citation>
    <scope>NUCLEOTIDE SEQUENCE [LARGE SCALE GENOMIC DNA]</scope>
    <source>
        <strain evidence="4">cv. Chang Bougi</strain>
        <strain evidence="3">cv. SW 3</strain>
        <tissue evidence="1">Leaf</tissue>
    </source>
</reference>
<sequence>MCSSTIPNSIYETKRNLRILSLGYETIHVYKYDCVLYWKEFFDLQHCPTCSESQYKEGSADIRWHRDKRVKTDDVLRHPADAEGWKHIDYEFPDFSSDPQNMHLGLASNRSPGRKIDMYLLPMIEELKEFWNFWVRTYDSLIDDKLSFGIRGRISFMGHRCYLLENHVWSKSRQHNGKEEVELLQ</sequence>
<dbReference type="EMBL" id="SSTE01015921">
    <property type="protein sequence ID" value="KAA0042907.1"/>
    <property type="molecule type" value="Genomic_DNA"/>
</dbReference>
<organism evidence="1 3">
    <name type="scientific">Cucumis melo var. makuwa</name>
    <name type="common">Oriental melon</name>
    <dbReference type="NCBI Taxonomy" id="1194695"/>
    <lineage>
        <taxon>Eukaryota</taxon>
        <taxon>Viridiplantae</taxon>
        <taxon>Streptophyta</taxon>
        <taxon>Embryophyta</taxon>
        <taxon>Tracheophyta</taxon>
        <taxon>Spermatophyta</taxon>
        <taxon>Magnoliopsida</taxon>
        <taxon>eudicotyledons</taxon>
        <taxon>Gunneridae</taxon>
        <taxon>Pentapetalae</taxon>
        <taxon>rosids</taxon>
        <taxon>fabids</taxon>
        <taxon>Cucurbitales</taxon>
        <taxon>Cucurbitaceae</taxon>
        <taxon>Benincaseae</taxon>
        <taxon>Cucumis</taxon>
    </lineage>
</organism>
<evidence type="ECO:0000313" key="4">
    <source>
        <dbReference type="Proteomes" id="UP000321947"/>
    </source>
</evidence>
<gene>
    <name evidence="2" type="ORF">E5676_scaffold108G001290</name>
    <name evidence="1" type="ORF">E6C27_scaffold44G004240</name>
</gene>
<name>A0A5A7TM94_CUCMM</name>
<evidence type="ECO:0000313" key="3">
    <source>
        <dbReference type="Proteomes" id="UP000321393"/>
    </source>
</evidence>
<dbReference type="OrthoDB" id="1932595at2759"/>
<evidence type="ECO:0000313" key="2">
    <source>
        <dbReference type="EMBL" id="TYK05309.1"/>
    </source>
</evidence>
<proteinExistence type="predicted"/>
<comment type="caution">
    <text evidence="1">The sequence shown here is derived from an EMBL/GenBank/DDBJ whole genome shotgun (WGS) entry which is preliminary data.</text>
</comment>
<accession>A0A5A7TM94</accession>
<protein>
    <submittedName>
        <fullName evidence="1">Uncharacterized protein</fullName>
    </submittedName>
</protein>
<dbReference type="PANTHER" id="PTHR10775">
    <property type="entry name" value="OS08G0208400 PROTEIN"/>
    <property type="match status" value="1"/>
</dbReference>
<dbReference type="Proteomes" id="UP000321393">
    <property type="component" value="Unassembled WGS sequence"/>
</dbReference>
<dbReference type="AlphaFoldDB" id="A0A5A7TM94"/>